<dbReference type="Proteomes" id="UP000008177">
    <property type="component" value="Unplaced contigs"/>
</dbReference>
<dbReference type="AlphaFoldDB" id="G2XR37"/>
<reference evidence="2" key="1">
    <citation type="journal article" date="2011" name="PLoS Genet.">
        <title>Genomic analysis of the necrotrophic fungal pathogens Sclerotinia sclerotiorum and Botrytis cinerea.</title>
        <authorList>
            <person name="Amselem J."/>
            <person name="Cuomo C.A."/>
            <person name="van Kan J.A."/>
            <person name="Viaud M."/>
            <person name="Benito E.P."/>
            <person name="Couloux A."/>
            <person name="Coutinho P.M."/>
            <person name="de Vries R.P."/>
            <person name="Dyer P.S."/>
            <person name="Fillinger S."/>
            <person name="Fournier E."/>
            <person name="Gout L."/>
            <person name="Hahn M."/>
            <person name="Kohn L."/>
            <person name="Lapalu N."/>
            <person name="Plummer K.M."/>
            <person name="Pradier J.M."/>
            <person name="Quevillon E."/>
            <person name="Sharon A."/>
            <person name="Simon A."/>
            <person name="ten Have A."/>
            <person name="Tudzynski B."/>
            <person name="Tudzynski P."/>
            <person name="Wincker P."/>
            <person name="Andrew M."/>
            <person name="Anthouard V."/>
            <person name="Beever R.E."/>
            <person name="Beffa R."/>
            <person name="Benoit I."/>
            <person name="Bouzid O."/>
            <person name="Brault B."/>
            <person name="Chen Z."/>
            <person name="Choquer M."/>
            <person name="Collemare J."/>
            <person name="Cotton P."/>
            <person name="Danchin E.G."/>
            <person name="Da Silva C."/>
            <person name="Gautier A."/>
            <person name="Giraud C."/>
            <person name="Giraud T."/>
            <person name="Gonzalez C."/>
            <person name="Grossetete S."/>
            <person name="Guldener U."/>
            <person name="Henrissat B."/>
            <person name="Howlett B.J."/>
            <person name="Kodira C."/>
            <person name="Kretschmer M."/>
            <person name="Lappartient A."/>
            <person name="Leroch M."/>
            <person name="Levis C."/>
            <person name="Mauceli E."/>
            <person name="Neuveglise C."/>
            <person name="Oeser B."/>
            <person name="Pearson M."/>
            <person name="Poulain J."/>
            <person name="Poussereau N."/>
            <person name="Quesneville H."/>
            <person name="Rascle C."/>
            <person name="Schumacher J."/>
            <person name="Segurens B."/>
            <person name="Sexton A."/>
            <person name="Silva E."/>
            <person name="Sirven C."/>
            <person name="Soanes D.M."/>
            <person name="Talbot N.J."/>
            <person name="Templeton M."/>
            <person name="Yandava C."/>
            <person name="Yarden O."/>
            <person name="Zeng Q."/>
            <person name="Rollins J.A."/>
            <person name="Lebrun M.H."/>
            <person name="Dickman M."/>
        </authorList>
    </citation>
    <scope>NUCLEOTIDE SEQUENCE [LARGE SCALE GENOMIC DNA]</scope>
    <source>
        <strain evidence="2">T4</strain>
    </source>
</reference>
<evidence type="ECO:0000313" key="2">
    <source>
        <dbReference type="Proteomes" id="UP000008177"/>
    </source>
</evidence>
<accession>G2XR37</accession>
<sequence>MQLISTSQANVFSLIHLIVVRLFQERRGLMLLVNQEASTKTSFHQLTCFVCLVS</sequence>
<dbReference type="InParanoid" id="G2XR37"/>
<gene>
    <name evidence="1" type="ORF">BofuT4_P013140.1</name>
</gene>
<proteinExistence type="predicted"/>
<name>G2XR37_BOTF4</name>
<organism evidence="1 2">
    <name type="scientific">Botryotinia fuckeliana (strain T4)</name>
    <name type="common">Noble rot fungus</name>
    <name type="synonym">Botrytis cinerea</name>
    <dbReference type="NCBI Taxonomy" id="999810"/>
    <lineage>
        <taxon>Eukaryota</taxon>
        <taxon>Fungi</taxon>
        <taxon>Dikarya</taxon>
        <taxon>Ascomycota</taxon>
        <taxon>Pezizomycotina</taxon>
        <taxon>Leotiomycetes</taxon>
        <taxon>Helotiales</taxon>
        <taxon>Sclerotiniaceae</taxon>
        <taxon>Botrytis</taxon>
    </lineage>
</organism>
<dbReference type="HOGENOM" id="CLU_3050032_0_0_1"/>
<dbReference type="EMBL" id="FQ790255">
    <property type="protein sequence ID" value="CCD43205.1"/>
    <property type="molecule type" value="Genomic_DNA"/>
</dbReference>
<evidence type="ECO:0000313" key="1">
    <source>
        <dbReference type="EMBL" id="CCD43205.1"/>
    </source>
</evidence>
<protein>
    <submittedName>
        <fullName evidence="1">Uncharacterized protein</fullName>
    </submittedName>
</protein>